<evidence type="ECO:0000313" key="3">
    <source>
        <dbReference type="Proteomes" id="UP000019025"/>
    </source>
</evidence>
<dbReference type="PATRIC" id="fig|2342.5.peg.133"/>
<dbReference type="PANTHER" id="PTHR35849:SF1">
    <property type="entry name" value="INTERMEMBRANE PHOSPHOLIPID TRANSPORT SYSTEM BINDING PROTEIN MLAB"/>
    <property type="match status" value="1"/>
</dbReference>
<name>W0HGR0_9GAMM</name>
<accession>W0HGR0</accession>
<sequence length="102" mass="11369">MADELSWHTQGQTLILRGELDRDTLPTLWQQRQGLLDGIRFLDVSGLKRVDSAGVALMLHFYHQQQQRGATLALTGVTDRLRTLIALYKLQAILPCAPSASV</sequence>
<evidence type="ECO:0000259" key="1">
    <source>
        <dbReference type="PROSITE" id="PS50801"/>
    </source>
</evidence>
<keyword evidence="3" id="KW-1185">Reference proteome</keyword>
<dbReference type="Proteomes" id="UP000019025">
    <property type="component" value="Chromosome"/>
</dbReference>
<dbReference type="PANTHER" id="PTHR35849">
    <property type="entry name" value="BLR2341 PROTEIN"/>
    <property type="match status" value="1"/>
</dbReference>
<dbReference type="RefSeq" id="WP_025243950.1">
    <property type="nucleotide sequence ID" value="NZ_CP006568.1"/>
</dbReference>
<reference evidence="2 3" key="1">
    <citation type="journal article" date="2014" name="Genome Biol. Evol.">
        <title>Genome degeneration and adaptation in a nascent stage of symbiosis.</title>
        <authorList>
            <person name="Oakeson K.F."/>
            <person name="Gil R."/>
            <person name="Clayton A.L."/>
            <person name="Dunn D.M."/>
            <person name="von Niederhausern A.C."/>
            <person name="Hamil C."/>
            <person name="Aoyagi A."/>
            <person name="Duval B."/>
            <person name="Baca A."/>
            <person name="Silva F.J."/>
            <person name="Vallier A."/>
            <person name="Jackson D.G."/>
            <person name="Latorre A."/>
            <person name="Weiss R.B."/>
            <person name="Heddi A."/>
            <person name="Moya A."/>
            <person name="Dale C."/>
        </authorList>
    </citation>
    <scope>NUCLEOTIDE SEQUENCE [LARGE SCALE GENOMIC DNA]</scope>
    <source>
        <strain evidence="3">none</strain>
    </source>
</reference>
<dbReference type="HOGENOM" id="CLU_115403_13_4_6"/>
<proteinExistence type="predicted"/>
<dbReference type="KEGG" id="pes:SOPEG_0167"/>
<dbReference type="NCBIfam" id="NF033618">
    <property type="entry name" value="mlaB_1"/>
    <property type="match status" value="1"/>
</dbReference>
<dbReference type="Pfam" id="PF13466">
    <property type="entry name" value="STAS_2"/>
    <property type="match status" value="1"/>
</dbReference>
<dbReference type="InterPro" id="IPR002645">
    <property type="entry name" value="STAS_dom"/>
</dbReference>
<organism evidence="2 3">
    <name type="scientific">Candidatus Sodalis pierantonii str. SOPE</name>
    <dbReference type="NCBI Taxonomy" id="2342"/>
    <lineage>
        <taxon>Bacteria</taxon>
        <taxon>Pseudomonadati</taxon>
        <taxon>Pseudomonadota</taxon>
        <taxon>Gammaproteobacteria</taxon>
        <taxon>Enterobacterales</taxon>
        <taxon>Bruguierivoracaceae</taxon>
        <taxon>Sodalis</taxon>
    </lineage>
</organism>
<protein>
    <submittedName>
        <fullName evidence="2">Uncharacterized protein YrbB</fullName>
    </submittedName>
</protein>
<dbReference type="InterPro" id="IPR058548">
    <property type="entry name" value="MlaB-like_STAS"/>
</dbReference>
<gene>
    <name evidence="2" type="primary">mlaB</name>
    <name evidence="2" type="ORF">SOPEG_0167</name>
</gene>
<dbReference type="AlphaFoldDB" id="W0HGR0"/>
<dbReference type="InterPro" id="IPR049743">
    <property type="entry name" value="MlaB"/>
</dbReference>
<dbReference type="eggNOG" id="COG3113">
    <property type="taxonomic scope" value="Bacteria"/>
</dbReference>
<dbReference type="Gene3D" id="3.30.750.24">
    <property type="entry name" value="STAS domain"/>
    <property type="match status" value="1"/>
</dbReference>
<dbReference type="PROSITE" id="PS50801">
    <property type="entry name" value="STAS"/>
    <property type="match status" value="1"/>
</dbReference>
<dbReference type="SUPFAM" id="SSF52091">
    <property type="entry name" value="SpoIIaa-like"/>
    <property type="match status" value="1"/>
</dbReference>
<dbReference type="STRING" id="2342.SOPEG_0167"/>
<dbReference type="InterPro" id="IPR036513">
    <property type="entry name" value="STAS_dom_sf"/>
</dbReference>
<dbReference type="InterPro" id="IPR052746">
    <property type="entry name" value="MlaB_ABC_Transporter"/>
</dbReference>
<evidence type="ECO:0000313" key="2">
    <source>
        <dbReference type="EMBL" id="AHF72911.1"/>
    </source>
</evidence>
<dbReference type="CDD" id="cd07043">
    <property type="entry name" value="STAS_anti-anti-sigma_factors"/>
    <property type="match status" value="1"/>
</dbReference>
<dbReference type="EMBL" id="CP006568">
    <property type="protein sequence ID" value="AHF72911.1"/>
    <property type="molecule type" value="Genomic_DNA"/>
</dbReference>
<feature type="domain" description="STAS" evidence="1">
    <location>
        <begin position="14"/>
        <end position="102"/>
    </location>
</feature>